<dbReference type="EMBL" id="OZ075136">
    <property type="protein sequence ID" value="CAL5000852.1"/>
    <property type="molecule type" value="Genomic_DNA"/>
</dbReference>
<evidence type="ECO:0000313" key="3">
    <source>
        <dbReference type="EMBL" id="CAL5000852.1"/>
    </source>
</evidence>
<feature type="domain" description="Knottins-like" evidence="2">
    <location>
        <begin position="37"/>
        <end position="80"/>
    </location>
</feature>
<feature type="signal peptide" evidence="1">
    <location>
        <begin position="1"/>
        <end position="32"/>
    </location>
</feature>
<gene>
    <name evidence="3" type="ORF">URODEC1_LOCUS65065</name>
</gene>
<dbReference type="InterPro" id="IPR036574">
    <property type="entry name" value="Scorpion_toxin-like_sf"/>
</dbReference>
<sequence length="88" mass="9237">MEPPRRSNVSTTSAVILLLVFVAAGMMVPIGAKRPPCSHLSATFHGVCVFNRDCAAVCVHESPFNIGGACGGFPGRCYCETIPPSCQP</sequence>
<name>A0ABC9BFY3_9POAL</name>
<reference evidence="4" key="1">
    <citation type="submission" date="2024-06" db="EMBL/GenBank/DDBJ databases">
        <authorList>
            <person name="Ryan C."/>
        </authorList>
    </citation>
    <scope>NUCLEOTIDE SEQUENCE [LARGE SCALE GENOMIC DNA]</scope>
</reference>
<feature type="chain" id="PRO_5044831345" description="Knottins-like domain-containing protein" evidence="1">
    <location>
        <begin position="33"/>
        <end position="88"/>
    </location>
</feature>
<organism evidence="3 4">
    <name type="scientific">Urochloa decumbens</name>
    <dbReference type="NCBI Taxonomy" id="240449"/>
    <lineage>
        <taxon>Eukaryota</taxon>
        <taxon>Viridiplantae</taxon>
        <taxon>Streptophyta</taxon>
        <taxon>Embryophyta</taxon>
        <taxon>Tracheophyta</taxon>
        <taxon>Spermatophyta</taxon>
        <taxon>Magnoliopsida</taxon>
        <taxon>Liliopsida</taxon>
        <taxon>Poales</taxon>
        <taxon>Poaceae</taxon>
        <taxon>PACMAD clade</taxon>
        <taxon>Panicoideae</taxon>
        <taxon>Panicodae</taxon>
        <taxon>Paniceae</taxon>
        <taxon>Melinidinae</taxon>
        <taxon>Urochloa</taxon>
    </lineage>
</organism>
<reference evidence="3 4" key="2">
    <citation type="submission" date="2024-10" db="EMBL/GenBank/DDBJ databases">
        <authorList>
            <person name="Ryan C."/>
        </authorList>
    </citation>
    <scope>NUCLEOTIDE SEQUENCE [LARGE SCALE GENOMIC DNA]</scope>
</reference>
<dbReference type="Pfam" id="PF00304">
    <property type="entry name" value="Gamma-thionin"/>
    <property type="match status" value="1"/>
</dbReference>
<dbReference type="Gene3D" id="3.30.30.10">
    <property type="entry name" value="Knottin, scorpion toxin-like"/>
    <property type="match status" value="1"/>
</dbReference>
<accession>A0ABC9BFY3</accession>
<protein>
    <recommendedName>
        <fullName evidence="2">Knottins-like domain-containing protein</fullName>
    </recommendedName>
</protein>
<evidence type="ECO:0000313" key="4">
    <source>
        <dbReference type="Proteomes" id="UP001497457"/>
    </source>
</evidence>
<dbReference type="InterPro" id="IPR003614">
    <property type="entry name" value="Knottins"/>
</dbReference>
<keyword evidence="4" id="KW-1185">Reference proteome</keyword>
<dbReference type="Proteomes" id="UP001497457">
    <property type="component" value="Chromosome 26rd"/>
</dbReference>
<dbReference type="SUPFAM" id="SSF57095">
    <property type="entry name" value="Scorpion toxin-like"/>
    <property type="match status" value="1"/>
</dbReference>
<proteinExistence type="predicted"/>
<keyword evidence="1" id="KW-0732">Signal</keyword>
<evidence type="ECO:0000259" key="2">
    <source>
        <dbReference type="Pfam" id="PF00304"/>
    </source>
</evidence>
<dbReference type="AlphaFoldDB" id="A0ABC9BFY3"/>
<evidence type="ECO:0000256" key="1">
    <source>
        <dbReference type="SAM" id="SignalP"/>
    </source>
</evidence>